<evidence type="ECO:0000256" key="1">
    <source>
        <dbReference type="SAM" id="MobiDB-lite"/>
    </source>
</evidence>
<dbReference type="AlphaFoldDB" id="A0A9D4GYJ8"/>
<feature type="compositionally biased region" description="Basic and acidic residues" evidence="1">
    <location>
        <begin position="51"/>
        <end position="60"/>
    </location>
</feature>
<dbReference type="Proteomes" id="UP000828390">
    <property type="component" value="Unassembled WGS sequence"/>
</dbReference>
<reference evidence="2" key="2">
    <citation type="submission" date="2020-11" db="EMBL/GenBank/DDBJ databases">
        <authorList>
            <person name="McCartney M.A."/>
            <person name="Auch B."/>
            <person name="Kono T."/>
            <person name="Mallez S."/>
            <person name="Becker A."/>
            <person name="Gohl D.M."/>
            <person name="Silverstein K.A.T."/>
            <person name="Koren S."/>
            <person name="Bechman K.B."/>
            <person name="Herman A."/>
            <person name="Abrahante J.E."/>
            <person name="Garbe J."/>
        </authorList>
    </citation>
    <scope>NUCLEOTIDE SEQUENCE</scope>
    <source>
        <strain evidence="2">Duluth1</strain>
        <tissue evidence="2">Whole animal</tissue>
    </source>
</reference>
<sequence length="60" mass="7060">MTYLNYSLSSRPCKATVLRRFRTKKRYLKTCRSSARGRRSFSRSGWTALKKKTDGKRGVR</sequence>
<evidence type="ECO:0000313" key="3">
    <source>
        <dbReference type="Proteomes" id="UP000828390"/>
    </source>
</evidence>
<organism evidence="2 3">
    <name type="scientific">Dreissena polymorpha</name>
    <name type="common">Zebra mussel</name>
    <name type="synonym">Mytilus polymorpha</name>
    <dbReference type="NCBI Taxonomy" id="45954"/>
    <lineage>
        <taxon>Eukaryota</taxon>
        <taxon>Metazoa</taxon>
        <taxon>Spiralia</taxon>
        <taxon>Lophotrochozoa</taxon>
        <taxon>Mollusca</taxon>
        <taxon>Bivalvia</taxon>
        <taxon>Autobranchia</taxon>
        <taxon>Heteroconchia</taxon>
        <taxon>Euheterodonta</taxon>
        <taxon>Imparidentia</taxon>
        <taxon>Neoheterodontei</taxon>
        <taxon>Myida</taxon>
        <taxon>Dreissenoidea</taxon>
        <taxon>Dreissenidae</taxon>
        <taxon>Dreissena</taxon>
    </lineage>
</organism>
<reference evidence="2" key="1">
    <citation type="journal article" date="2019" name="bioRxiv">
        <title>The Genome of the Zebra Mussel, Dreissena polymorpha: A Resource for Invasive Species Research.</title>
        <authorList>
            <person name="McCartney M.A."/>
            <person name="Auch B."/>
            <person name="Kono T."/>
            <person name="Mallez S."/>
            <person name="Zhang Y."/>
            <person name="Obille A."/>
            <person name="Becker A."/>
            <person name="Abrahante J.E."/>
            <person name="Garbe J."/>
            <person name="Badalamenti J.P."/>
            <person name="Herman A."/>
            <person name="Mangelson H."/>
            <person name="Liachko I."/>
            <person name="Sullivan S."/>
            <person name="Sone E.D."/>
            <person name="Koren S."/>
            <person name="Silverstein K.A.T."/>
            <person name="Beckman K.B."/>
            <person name="Gohl D.M."/>
        </authorList>
    </citation>
    <scope>NUCLEOTIDE SEQUENCE</scope>
    <source>
        <strain evidence="2">Duluth1</strain>
        <tissue evidence="2">Whole animal</tissue>
    </source>
</reference>
<name>A0A9D4GYJ8_DREPO</name>
<keyword evidence="3" id="KW-1185">Reference proteome</keyword>
<proteinExistence type="predicted"/>
<evidence type="ECO:0000313" key="2">
    <source>
        <dbReference type="EMBL" id="KAH3825207.1"/>
    </source>
</evidence>
<dbReference type="EMBL" id="JAIWYP010000005">
    <property type="protein sequence ID" value="KAH3825207.1"/>
    <property type="molecule type" value="Genomic_DNA"/>
</dbReference>
<gene>
    <name evidence="2" type="ORF">DPMN_127081</name>
</gene>
<comment type="caution">
    <text evidence="2">The sequence shown here is derived from an EMBL/GenBank/DDBJ whole genome shotgun (WGS) entry which is preliminary data.</text>
</comment>
<protein>
    <submittedName>
        <fullName evidence="2">Uncharacterized protein</fullName>
    </submittedName>
</protein>
<feature type="region of interest" description="Disordered" evidence="1">
    <location>
        <begin position="34"/>
        <end position="60"/>
    </location>
</feature>
<accession>A0A9D4GYJ8</accession>